<dbReference type="Pfam" id="PF13570">
    <property type="entry name" value="Beta-prop_ACSF4"/>
    <property type="match status" value="1"/>
</dbReference>
<dbReference type="EMBL" id="KZ305022">
    <property type="protein sequence ID" value="PIA58757.1"/>
    <property type="molecule type" value="Genomic_DNA"/>
</dbReference>
<dbReference type="InterPro" id="IPR015943">
    <property type="entry name" value="WD40/YVTN_repeat-like_dom_sf"/>
</dbReference>
<keyword evidence="5" id="KW-1185">Reference proteome</keyword>
<dbReference type="SUPFAM" id="SSF47336">
    <property type="entry name" value="ACP-like"/>
    <property type="match status" value="1"/>
</dbReference>
<proteinExistence type="predicted"/>
<dbReference type="Pfam" id="PF13193">
    <property type="entry name" value="AMP-binding_C"/>
    <property type="match status" value="1"/>
</dbReference>
<dbReference type="InterPro" id="IPR045851">
    <property type="entry name" value="AMP-bd_C_sf"/>
</dbReference>
<dbReference type="InParanoid" id="A0A2G5ESY1"/>
<dbReference type="InterPro" id="IPR000873">
    <property type="entry name" value="AMP-dep_synth/lig_dom"/>
</dbReference>
<dbReference type="Pfam" id="PF00501">
    <property type="entry name" value="AMP-binding"/>
    <property type="match status" value="1"/>
</dbReference>
<dbReference type="SMART" id="SM00564">
    <property type="entry name" value="PQQ"/>
    <property type="match status" value="4"/>
</dbReference>
<evidence type="ECO:0000259" key="2">
    <source>
        <dbReference type="Pfam" id="PF13193"/>
    </source>
</evidence>
<accession>A0A2G5ESY1</accession>
<sequence length="1173" mass="130553">MAKEEERSEEKPDHHHRCCCCICHEFFKSASQNPHKIAVIHASGGARICRQFGYNSNNNKFFRSKSNPFCFHGDELFTYSEILTSIKSLSYLIRHVLDGANDPDLIKPSDSEHVDNATITSTDTPQILAIYMVPSVEYIVAVLSVLRTGEAFLPLDPSWPKQRILSIISLAKVAMILKCKTSFHSSDSHQLEKSEWLADRTGCAVLEMSMKKNHDKDFEFLDLEWPCQSVKVRKFCYLMYTSGSTGKPKGVCGTETGLLNRYLWMQELFPLHGEEILLFKTSISFIDHLQEFLSAILTCVPLVIPPFEEFKINPFYMADFLKAYCISRLIMVPTVMRAILPAIQSLYIRDVQNCLKVLVLSGEVLSVALWDVLHKILPKTSILNLYGSTEVSGDCTYFDCKRLPMILKTELLSSVPIGIPISNCEIVLVGEPNEFSQGEIYVGGTCTSLGYFLDPTVSSSNYIELSQVSGHCNGIPFLDKGCRSYFRTGDYARRLHTGDLVLIGRKDRTLKLNGQRVALEEIENSLREHPNIIDVAVISHEGQEKFVYLIAYIVLKAHDEIHMLDSHIRNWLAQRLPPAMIPNRYVCIESLPRTSSGKVDYGYLPDPAFISKKIKSNTHITLGDSDLLEVIEKVFSNALMIGKVKKDDDFFEMGGNSITAAQVAYKLGIDMRLLYTFPSPCKLLSALRDNELAYKLDFGTSVDWEGKPKVAYKKRLSGSSLEICAGANNESALSVKRLKVDSNTYELLNSTTPGHDMPWKSSFFLSKTCSFSRCNKVVYGGKYEANDVRQACWSAKYPINGKACMRELWKVHLKSCVDASPLVVSKDGDVYVFIGSHSQTFLCVDAVSGNLQWEAKLEGRIECSAAIVDDFSQVVVGCYKGKIYFLDFMTGNVRWAFDTLGEVKSQPVLDMQRKLIWCGSYDHTLYALDYKNHCCVYHISCGGSIYGSPSINTVHNMLYVASTTGRVTAILIEASPFRCMWIHELGVPVFGTLVSSPNGNVICCSVDGHVTVLSISGSVIWKAITGGPIFGGACLSNALPSQVLVCSRNGSIYSFDLEKGDLLWEFNIADPITSSAYVDENMQLISDPSHPSDRLACICSSSGSLHVLRVNSGVQSKTKQAAKDAVSFTVQEFAKMELPGDIFSSPVMIGGQIYIGCRDDFVYCIKVEVSVPV</sequence>
<gene>
    <name evidence="4" type="ORF">AQUCO_00500595v1</name>
</gene>
<dbReference type="InterPro" id="IPR052091">
    <property type="entry name" value="Beta-ala_Activ/Resist"/>
</dbReference>
<dbReference type="InterPro" id="IPR018391">
    <property type="entry name" value="PQQ_b-propeller_rpt"/>
</dbReference>
<dbReference type="GO" id="GO:0043041">
    <property type="term" value="P:amino acid activation for nonribosomal peptide biosynthetic process"/>
    <property type="evidence" value="ECO:0007669"/>
    <property type="project" value="TreeGrafter"/>
</dbReference>
<feature type="domain" description="Pyrrolo-quinoline quinone repeat" evidence="3">
    <location>
        <begin position="813"/>
        <end position="1167"/>
    </location>
</feature>
<dbReference type="Gene3D" id="3.40.50.12780">
    <property type="entry name" value="N-terminal domain of ligase-like"/>
    <property type="match status" value="1"/>
</dbReference>
<dbReference type="OrthoDB" id="408177at2759"/>
<dbReference type="Gene3D" id="3.30.300.30">
    <property type="match status" value="1"/>
</dbReference>
<name>A0A2G5ESY1_AQUCA</name>
<dbReference type="PANTHER" id="PTHR44394:SF1">
    <property type="entry name" value="BETA-ALANINE-ACTIVATING ENZYME"/>
    <property type="match status" value="1"/>
</dbReference>
<evidence type="ECO:0000313" key="4">
    <source>
        <dbReference type="EMBL" id="PIA58757.1"/>
    </source>
</evidence>
<dbReference type="InterPro" id="IPR011047">
    <property type="entry name" value="Quinoprotein_ADH-like_sf"/>
</dbReference>
<evidence type="ECO:0000259" key="1">
    <source>
        <dbReference type="Pfam" id="PF00501"/>
    </source>
</evidence>
<dbReference type="SUPFAM" id="SSF56801">
    <property type="entry name" value="Acetyl-CoA synthetase-like"/>
    <property type="match status" value="1"/>
</dbReference>
<dbReference type="FunCoup" id="A0A2G5ESY1">
    <property type="interactions" value="2571"/>
</dbReference>
<dbReference type="Gene3D" id="2.130.10.10">
    <property type="entry name" value="YVTN repeat-like/Quinoprotein amine dehydrogenase"/>
    <property type="match status" value="2"/>
</dbReference>
<dbReference type="InterPro" id="IPR020845">
    <property type="entry name" value="AMP-binding_CS"/>
</dbReference>
<evidence type="ECO:0000313" key="5">
    <source>
        <dbReference type="Proteomes" id="UP000230069"/>
    </source>
</evidence>
<dbReference type="InterPro" id="IPR036736">
    <property type="entry name" value="ACP-like_sf"/>
</dbReference>
<feature type="domain" description="AMP-dependent synthetase/ligase" evidence="1">
    <location>
        <begin position="128"/>
        <end position="452"/>
    </location>
</feature>
<dbReference type="SUPFAM" id="SSF50998">
    <property type="entry name" value="Quinoprotein alcohol dehydrogenase-like"/>
    <property type="match status" value="1"/>
</dbReference>
<dbReference type="Gene3D" id="1.10.1200.10">
    <property type="entry name" value="ACP-like"/>
    <property type="match status" value="1"/>
</dbReference>
<dbReference type="Proteomes" id="UP000230069">
    <property type="component" value="Unassembled WGS sequence"/>
</dbReference>
<evidence type="ECO:0000259" key="3">
    <source>
        <dbReference type="Pfam" id="PF13570"/>
    </source>
</evidence>
<dbReference type="InterPro" id="IPR002372">
    <property type="entry name" value="PQQ_rpt_dom"/>
</dbReference>
<dbReference type="InterPro" id="IPR025110">
    <property type="entry name" value="AMP-bd_C"/>
</dbReference>
<feature type="domain" description="AMP-binding enzyme C-terminal" evidence="2">
    <location>
        <begin position="521"/>
        <end position="598"/>
    </location>
</feature>
<dbReference type="PROSITE" id="PS00455">
    <property type="entry name" value="AMP_BINDING"/>
    <property type="match status" value="1"/>
</dbReference>
<evidence type="ECO:0008006" key="6">
    <source>
        <dbReference type="Google" id="ProtNLM"/>
    </source>
</evidence>
<protein>
    <recommendedName>
        <fullName evidence="6">Carrier domain-containing protein</fullName>
    </recommendedName>
</protein>
<dbReference type="FunFam" id="2.130.10.10:FF:000883">
    <property type="entry name" value="Putative acyl-activating enzyme 19"/>
    <property type="match status" value="1"/>
</dbReference>
<organism evidence="4 5">
    <name type="scientific">Aquilegia coerulea</name>
    <name type="common">Rocky mountain columbine</name>
    <dbReference type="NCBI Taxonomy" id="218851"/>
    <lineage>
        <taxon>Eukaryota</taxon>
        <taxon>Viridiplantae</taxon>
        <taxon>Streptophyta</taxon>
        <taxon>Embryophyta</taxon>
        <taxon>Tracheophyta</taxon>
        <taxon>Spermatophyta</taxon>
        <taxon>Magnoliopsida</taxon>
        <taxon>Ranunculales</taxon>
        <taxon>Ranunculaceae</taxon>
        <taxon>Thalictroideae</taxon>
        <taxon>Aquilegia</taxon>
    </lineage>
</organism>
<dbReference type="AlphaFoldDB" id="A0A2G5ESY1"/>
<dbReference type="InterPro" id="IPR042099">
    <property type="entry name" value="ANL_N_sf"/>
</dbReference>
<dbReference type="PANTHER" id="PTHR44394">
    <property type="entry name" value="BETA-ALANINE-ACTIVATING ENZYME"/>
    <property type="match status" value="1"/>
</dbReference>
<dbReference type="CDD" id="cd05930">
    <property type="entry name" value="A_NRPS"/>
    <property type="match status" value="1"/>
</dbReference>
<dbReference type="STRING" id="218851.A0A2G5ESY1"/>
<reference evidence="4 5" key="1">
    <citation type="submission" date="2017-09" db="EMBL/GenBank/DDBJ databases">
        <title>WGS assembly of Aquilegia coerulea Goldsmith.</title>
        <authorList>
            <person name="Hodges S."/>
            <person name="Kramer E."/>
            <person name="Nordborg M."/>
            <person name="Tomkins J."/>
            <person name="Borevitz J."/>
            <person name="Derieg N."/>
            <person name="Yan J."/>
            <person name="Mihaltcheva S."/>
            <person name="Hayes R.D."/>
            <person name="Rokhsar D."/>
        </authorList>
    </citation>
    <scope>NUCLEOTIDE SEQUENCE [LARGE SCALE GENOMIC DNA]</scope>
    <source>
        <strain evidence="5">cv. Goldsmith</strain>
    </source>
</reference>